<sequence length="79" mass="8847">MGQIILGTMKNENVVDDIQHGFTKAKSCLSILDIFCNGVMVVVDEEGVTNVIYLDSCRELDTILHIIFFSKLERHGFDG</sequence>
<accession>A0A3M0KSG1</accession>
<dbReference type="Proteomes" id="UP000269221">
    <property type="component" value="Unassembled WGS sequence"/>
</dbReference>
<evidence type="ECO:0000313" key="2">
    <source>
        <dbReference type="Proteomes" id="UP000269221"/>
    </source>
</evidence>
<proteinExistence type="predicted"/>
<name>A0A3M0KSG1_HIRRU</name>
<dbReference type="AlphaFoldDB" id="A0A3M0KSG1"/>
<reference evidence="1 2" key="1">
    <citation type="submission" date="2018-07" db="EMBL/GenBank/DDBJ databases">
        <title>A high quality draft genome assembly of the barn swallow (H. rustica rustica).</title>
        <authorList>
            <person name="Formenti G."/>
            <person name="Chiara M."/>
            <person name="Poveda L."/>
            <person name="Francoijs K.-J."/>
            <person name="Bonisoli-Alquati A."/>
            <person name="Canova L."/>
            <person name="Gianfranceschi L."/>
            <person name="Horner D.S."/>
            <person name="Saino N."/>
        </authorList>
    </citation>
    <scope>NUCLEOTIDE SEQUENCE [LARGE SCALE GENOMIC DNA]</scope>
    <source>
        <strain evidence="1">Chelidonia</strain>
        <tissue evidence="1">Blood</tissue>
    </source>
</reference>
<dbReference type="STRING" id="333673.A0A3M0KSG1"/>
<protein>
    <submittedName>
        <fullName evidence="1">Uncharacterized protein</fullName>
    </submittedName>
</protein>
<keyword evidence="2" id="KW-1185">Reference proteome</keyword>
<organism evidence="1 2">
    <name type="scientific">Hirundo rustica rustica</name>
    <dbReference type="NCBI Taxonomy" id="333673"/>
    <lineage>
        <taxon>Eukaryota</taxon>
        <taxon>Metazoa</taxon>
        <taxon>Chordata</taxon>
        <taxon>Craniata</taxon>
        <taxon>Vertebrata</taxon>
        <taxon>Euteleostomi</taxon>
        <taxon>Archelosauria</taxon>
        <taxon>Archosauria</taxon>
        <taxon>Dinosauria</taxon>
        <taxon>Saurischia</taxon>
        <taxon>Theropoda</taxon>
        <taxon>Coelurosauria</taxon>
        <taxon>Aves</taxon>
        <taxon>Neognathae</taxon>
        <taxon>Neoaves</taxon>
        <taxon>Telluraves</taxon>
        <taxon>Australaves</taxon>
        <taxon>Passeriformes</taxon>
        <taxon>Sylvioidea</taxon>
        <taxon>Hirundinidae</taxon>
        <taxon>Hirundo</taxon>
    </lineage>
</organism>
<dbReference type="OrthoDB" id="416454at2759"/>
<comment type="caution">
    <text evidence="1">The sequence shown here is derived from an EMBL/GenBank/DDBJ whole genome shotgun (WGS) entry which is preliminary data.</text>
</comment>
<evidence type="ECO:0000313" key="1">
    <source>
        <dbReference type="EMBL" id="RMC15621.1"/>
    </source>
</evidence>
<gene>
    <name evidence="1" type="ORF">DUI87_07823</name>
</gene>
<dbReference type="EMBL" id="QRBI01000104">
    <property type="protein sequence ID" value="RMC15621.1"/>
    <property type="molecule type" value="Genomic_DNA"/>
</dbReference>